<keyword evidence="2" id="KW-1133">Transmembrane helix</keyword>
<comment type="similarity">
    <text evidence="1">Belongs to the LytR/CpsA/Psr (LCP) family.</text>
</comment>
<dbReference type="Gene3D" id="3.40.630.190">
    <property type="entry name" value="LCP protein"/>
    <property type="match status" value="1"/>
</dbReference>
<feature type="domain" description="Cell envelope-related transcriptional attenuator" evidence="3">
    <location>
        <begin position="122"/>
        <end position="325"/>
    </location>
</feature>
<evidence type="ECO:0000256" key="2">
    <source>
        <dbReference type="SAM" id="Phobius"/>
    </source>
</evidence>
<name>A0A1F7YGN5_9BACT</name>
<dbReference type="PANTHER" id="PTHR33392:SF6">
    <property type="entry name" value="POLYISOPRENYL-TEICHOIC ACID--PEPTIDOGLYCAN TEICHOIC ACID TRANSFERASE TAGU"/>
    <property type="match status" value="1"/>
</dbReference>
<protein>
    <recommendedName>
        <fullName evidence="3">Cell envelope-related transcriptional attenuator domain-containing protein</fullName>
    </recommendedName>
</protein>
<feature type="transmembrane region" description="Helical" evidence="2">
    <location>
        <begin position="52"/>
        <end position="72"/>
    </location>
</feature>
<evidence type="ECO:0000313" key="5">
    <source>
        <dbReference type="Proteomes" id="UP000179221"/>
    </source>
</evidence>
<comment type="caution">
    <text evidence="4">The sequence shown here is derived from an EMBL/GenBank/DDBJ whole genome shotgun (WGS) entry which is preliminary data.</text>
</comment>
<dbReference type="EMBL" id="MGGL01000011">
    <property type="protein sequence ID" value="OGM26473.1"/>
    <property type="molecule type" value="Genomic_DNA"/>
</dbReference>
<dbReference type="Pfam" id="PF03816">
    <property type="entry name" value="LytR_cpsA_psr"/>
    <property type="match status" value="1"/>
</dbReference>
<gene>
    <name evidence="4" type="ORF">A2628_02960</name>
</gene>
<evidence type="ECO:0000313" key="4">
    <source>
        <dbReference type="EMBL" id="OGM26473.1"/>
    </source>
</evidence>
<dbReference type="AlphaFoldDB" id="A0A1F7YGN5"/>
<dbReference type="Proteomes" id="UP000179221">
    <property type="component" value="Unassembled WGS sequence"/>
</dbReference>
<dbReference type="PANTHER" id="PTHR33392">
    <property type="entry name" value="POLYISOPRENYL-TEICHOIC ACID--PEPTIDOGLYCAN TEICHOIC ACID TRANSFERASE TAGU"/>
    <property type="match status" value="1"/>
</dbReference>
<sequence length="412" mass="45979">MKPPRPLAIALWRGILSDLSKRGYILNSIHPHPPAIASRWGILEMRIKIKKLFLPLLLITFLVFIVYLITIYKRVVVNQPNVITILNTKITPSPTPTPDPLAPRNILLLGYAGGDHEGATLTDTLIIAHIVPKENNITLISIPRDLFVPLQVETEKEEKFKINHAFAIGLDDKKYPNKPPQYKGLAGGGALAKDTVSKVTGLPIDNYIAISFEGFKNIITILGGVEVNIPYAFEDKFYPITGKEKDTCGKSDDNLKIIQATMSGQLLEQQFTCRFETINYAKGKTLLDAENALKFVRSRHSETNGNDFGRSLRQQALIIAIKNKILRISSIPKIAPIINSFSRNVMTDIDIKTAIGLLEEKGKMNDVIIKSVSLSTDNVLKEAVSSDRQYILLPKDGEENWQQIHDFIVTSF</sequence>
<evidence type="ECO:0000259" key="3">
    <source>
        <dbReference type="Pfam" id="PF03816"/>
    </source>
</evidence>
<accession>A0A1F7YGN5</accession>
<reference evidence="4 5" key="1">
    <citation type="journal article" date="2016" name="Nat. Commun.">
        <title>Thousands of microbial genomes shed light on interconnected biogeochemical processes in an aquifer system.</title>
        <authorList>
            <person name="Anantharaman K."/>
            <person name="Brown C.T."/>
            <person name="Hug L.A."/>
            <person name="Sharon I."/>
            <person name="Castelle C.J."/>
            <person name="Probst A.J."/>
            <person name="Thomas B.C."/>
            <person name="Singh A."/>
            <person name="Wilkins M.J."/>
            <person name="Karaoz U."/>
            <person name="Brodie E.L."/>
            <person name="Williams K.H."/>
            <person name="Hubbard S.S."/>
            <person name="Banfield J.F."/>
        </authorList>
    </citation>
    <scope>NUCLEOTIDE SEQUENCE [LARGE SCALE GENOMIC DNA]</scope>
</reference>
<organism evidence="4 5">
    <name type="scientific">Candidatus Woesebacteria bacterium RIFCSPHIGHO2_01_FULL_40_22</name>
    <dbReference type="NCBI Taxonomy" id="1802499"/>
    <lineage>
        <taxon>Bacteria</taxon>
        <taxon>Candidatus Woeseibacteriota</taxon>
    </lineage>
</organism>
<dbReference type="InterPro" id="IPR004474">
    <property type="entry name" value="LytR_CpsA_psr"/>
</dbReference>
<keyword evidence="2" id="KW-0472">Membrane</keyword>
<evidence type="ECO:0000256" key="1">
    <source>
        <dbReference type="ARBA" id="ARBA00006068"/>
    </source>
</evidence>
<proteinExistence type="inferred from homology"/>
<keyword evidence="2" id="KW-0812">Transmembrane</keyword>
<dbReference type="InterPro" id="IPR050922">
    <property type="entry name" value="LytR/CpsA/Psr_CW_biosynth"/>
</dbReference>